<evidence type="ECO:0000256" key="4">
    <source>
        <dbReference type="ARBA" id="ARBA00022989"/>
    </source>
</evidence>
<evidence type="ECO:0000256" key="2">
    <source>
        <dbReference type="ARBA" id="ARBA00022475"/>
    </source>
</evidence>
<name>A0A5S5BED4_STUST</name>
<feature type="transmembrane region" description="Helical" evidence="6">
    <location>
        <begin position="125"/>
        <end position="144"/>
    </location>
</feature>
<dbReference type="GO" id="GO:0005886">
    <property type="term" value="C:plasma membrane"/>
    <property type="evidence" value="ECO:0007669"/>
    <property type="project" value="UniProtKB-SubCell"/>
</dbReference>
<feature type="transmembrane region" description="Helical" evidence="6">
    <location>
        <begin position="310"/>
        <end position="335"/>
    </location>
</feature>
<dbReference type="RefSeq" id="WP_148924736.1">
    <property type="nucleotide sequence ID" value="NZ_VNHQ01000012.1"/>
</dbReference>
<evidence type="ECO:0000256" key="3">
    <source>
        <dbReference type="ARBA" id="ARBA00022692"/>
    </source>
</evidence>
<evidence type="ECO:0000256" key="5">
    <source>
        <dbReference type="ARBA" id="ARBA00023136"/>
    </source>
</evidence>
<dbReference type="PANTHER" id="PTHR30250:SF11">
    <property type="entry name" value="O-ANTIGEN TRANSPORTER-RELATED"/>
    <property type="match status" value="1"/>
</dbReference>
<dbReference type="EMBL" id="VNHQ01000012">
    <property type="protein sequence ID" value="TYP65319.1"/>
    <property type="molecule type" value="Genomic_DNA"/>
</dbReference>
<feature type="transmembrane region" description="Helical" evidence="6">
    <location>
        <begin position="26"/>
        <end position="46"/>
    </location>
</feature>
<evidence type="ECO:0000313" key="7">
    <source>
        <dbReference type="EMBL" id="TYP65319.1"/>
    </source>
</evidence>
<keyword evidence="5 6" id="KW-0472">Membrane</keyword>
<dbReference type="Proteomes" id="UP000324282">
    <property type="component" value="Unassembled WGS sequence"/>
</dbReference>
<feature type="transmembrane region" description="Helical" evidence="6">
    <location>
        <begin position="374"/>
        <end position="395"/>
    </location>
</feature>
<accession>A0A5S5BED4</accession>
<gene>
    <name evidence="7" type="ORF">A9A72_122447</name>
</gene>
<dbReference type="AlphaFoldDB" id="A0A5S5BED4"/>
<comment type="subcellular location">
    <subcellularLocation>
        <location evidence="1">Cell membrane</location>
        <topology evidence="1">Multi-pass membrane protein</topology>
    </subcellularLocation>
</comment>
<feature type="transmembrane region" description="Helical" evidence="6">
    <location>
        <begin position="58"/>
        <end position="82"/>
    </location>
</feature>
<dbReference type="InterPro" id="IPR050833">
    <property type="entry name" value="Poly_Biosynth_Transport"/>
</dbReference>
<feature type="transmembrane region" description="Helical" evidence="6">
    <location>
        <begin position="401"/>
        <end position="430"/>
    </location>
</feature>
<keyword evidence="4 6" id="KW-1133">Transmembrane helix</keyword>
<evidence type="ECO:0000313" key="8">
    <source>
        <dbReference type="Proteomes" id="UP000324282"/>
    </source>
</evidence>
<feature type="transmembrane region" description="Helical" evidence="6">
    <location>
        <begin position="191"/>
        <end position="210"/>
    </location>
</feature>
<organism evidence="7 8">
    <name type="scientific">Stutzerimonas stutzeri</name>
    <name type="common">Pseudomonas stutzeri</name>
    <dbReference type="NCBI Taxonomy" id="316"/>
    <lineage>
        <taxon>Bacteria</taxon>
        <taxon>Pseudomonadati</taxon>
        <taxon>Pseudomonadota</taxon>
        <taxon>Gammaproteobacteria</taxon>
        <taxon>Pseudomonadales</taxon>
        <taxon>Pseudomonadaceae</taxon>
        <taxon>Stutzerimonas</taxon>
    </lineage>
</organism>
<keyword evidence="2" id="KW-1003">Cell membrane</keyword>
<dbReference type="PANTHER" id="PTHR30250">
    <property type="entry name" value="PST FAMILY PREDICTED COLANIC ACID TRANSPORTER"/>
    <property type="match status" value="1"/>
</dbReference>
<evidence type="ECO:0000256" key="1">
    <source>
        <dbReference type="ARBA" id="ARBA00004651"/>
    </source>
</evidence>
<dbReference type="OrthoDB" id="582032at2"/>
<reference evidence="7 8" key="1">
    <citation type="submission" date="2019-07" db="EMBL/GenBank/DDBJ databases">
        <title>Deep subsurface shale carbon reservoir microbial communities from Ohio and West Virginia, USA.</title>
        <authorList>
            <person name="Wrighton K."/>
        </authorList>
    </citation>
    <scope>NUCLEOTIDE SEQUENCE [LARGE SCALE GENOMIC DNA]</scope>
    <source>
        <strain evidence="7 8">NP_8Ht</strain>
    </source>
</reference>
<comment type="caution">
    <text evidence="7">The sequence shown here is derived from an EMBL/GenBank/DDBJ whole genome shotgun (WGS) entry which is preliminary data.</text>
</comment>
<proteinExistence type="predicted"/>
<feature type="transmembrane region" description="Helical" evidence="6">
    <location>
        <begin position="341"/>
        <end position="362"/>
    </location>
</feature>
<protein>
    <submittedName>
        <fullName evidence="7">O-antigen/teichoic acid export membrane protein</fullName>
    </submittedName>
</protein>
<evidence type="ECO:0000256" key="6">
    <source>
        <dbReference type="SAM" id="Phobius"/>
    </source>
</evidence>
<sequence>MALRHSNAEHGASASKNLAGLSTVNWALLDQAMISGANFVLGLLLVRYIGLTSFGEYVLVWMIVQFCMSIQNALIISPMYSIAAQIEPHNRAKYYSVTIALQLLLAGTLAILPVLYVAFVPIRFLPIWLSTQTAFLLSLCIFVFQIQDYCRRQFCSTGQYRLAFFVDLLAYGIQLLFIVVVIRILPLLSSVLIVFVISMTISSIIAIRYLGYQSPSFSEVVQGGRRHWTSAKWLLGSACLQWVTGNYFLVTAGAVMGPAVVGAIRAAQNLVGLSHILFQAFENIVPKEASRKYYQSGKSALNRYMGSSGAVVICGTASIAVLASWYADILLVLIYKTADPISLSAMYWFVAIYVLIAAQLPLRAGLRAIEKTKFIFIAYVATAVFSLVSARFFVIEHSVSGIMLGILIVEAMMLLIFFCGVVCGPFPALFQLRAASRHPRGDDV</sequence>
<feature type="transmembrane region" description="Helical" evidence="6">
    <location>
        <begin position="164"/>
        <end position="185"/>
    </location>
</feature>
<keyword evidence="3 6" id="KW-0812">Transmembrane</keyword>
<feature type="transmembrane region" description="Helical" evidence="6">
    <location>
        <begin position="94"/>
        <end position="119"/>
    </location>
</feature>